<name>A0A120G7U3_PSEFL</name>
<comment type="caution">
    <text evidence="1">The sequence shown here is derived from an EMBL/GenBank/DDBJ whole genome shotgun (WGS) entry which is preliminary data.</text>
</comment>
<proteinExistence type="predicted"/>
<protein>
    <submittedName>
        <fullName evidence="1">Uncharacterized protein</fullName>
    </submittedName>
</protein>
<reference evidence="1 2" key="1">
    <citation type="submission" date="2015-05" db="EMBL/GenBank/DDBJ databases">
        <title>A genomic and transcriptomic approach to investigate the blue pigment phenotype in Pseudomonas fluorescens.</title>
        <authorList>
            <person name="Andreani N.A."/>
            <person name="Cardazzo B."/>
        </authorList>
    </citation>
    <scope>NUCLEOTIDE SEQUENCE [LARGE SCALE GENOMIC DNA]</scope>
    <source>
        <strain evidence="1 2">Ps_22</strain>
    </source>
</reference>
<accession>A0A120G7U3</accession>
<evidence type="ECO:0000313" key="1">
    <source>
        <dbReference type="EMBL" id="KWV87789.1"/>
    </source>
</evidence>
<dbReference type="EMBL" id="LCYA01000066">
    <property type="protein sequence ID" value="KWV87789.1"/>
    <property type="molecule type" value="Genomic_DNA"/>
</dbReference>
<gene>
    <name evidence="1" type="ORF">PFLmoz3_02483</name>
</gene>
<dbReference type="Proteomes" id="UP000061348">
    <property type="component" value="Unassembled WGS sequence"/>
</dbReference>
<organism evidence="1 2">
    <name type="scientific">Pseudomonas fluorescens</name>
    <dbReference type="NCBI Taxonomy" id="294"/>
    <lineage>
        <taxon>Bacteria</taxon>
        <taxon>Pseudomonadati</taxon>
        <taxon>Pseudomonadota</taxon>
        <taxon>Gammaproteobacteria</taxon>
        <taxon>Pseudomonadales</taxon>
        <taxon>Pseudomonadaceae</taxon>
        <taxon>Pseudomonas</taxon>
    </lineage>
</organism>
<dbReference type="AlphaFoldDB" id="A0A120G7U3"/>
<evidence type="ECO:0000313" key="2">
    <source>
        <dbReference type="Proteomes" id="UP000061348"/>
    </source>
</evidence>
<sequence>MQVVEGCDQLQFVRHQQAVTEHVTGHIADAYHCDAVFLHVDAALTEVTLYTYPRALGGDAHFLVVVTSRTTGGERIAQPEAVVDGNAIGDVGEGRSALVRRHHQVRVIVVMTHDVGRRHQRAVFQVVGDVQQAGNEDAVAGDAFGRDLVPAAAQWQATRQEAALGAHRHDYRVLHLLRFYQTKHFGAEVFFTVGPAQAATSHVAKAQVHAFDPWRVHEDFKLRHWLGQLGDGTRVELEAEVRLVLAVGIGLVEVGTQGGLDQVQVATQNAVFVEHLNVVQGAEDRLLQALLLVFQVVGSELARQVEAGLEQPGQLAGDIGVVVQGAGDVTQVEAQANLLQVTGIGTQQRHVAPWQAGSEDQAVERIVLGIAMHDVHKCILQGVVELLDIQVHAFGGDERKVMDPELAAVGMAQAIRELAQHTQAEVFQNRQHVGQRQRRIGVVELAMQLALAGDLAQRLIEAHYQRVGFGQAVEVLHVDHSRMRGETLAVASREAFGEIRQHVGALGFAEAFHDQTGVVVLPAAAGLHHFFFQLQRVDVQAVLRVNPQNQLYTGKHGLGEEGPELAVRGLQTVHQHLLDLLAHFGGVDVAWHVRQAVAETTVGVFAQEHADLVALLDLHDRHHGAEQLVDWSLEQVVTGQYFHHLGKLFTQVRLGLEARTTFDFRDLATNVRNHSHAFAVHRGGVQAHETVFLDDLAVGADLTDRHVVRVGRTVHAAWVGGLGERQYGRLTQVGHRVVLDAQVFGGEAGAQQLGQTEEGAGVIFDMTAVRLVTYHKLFVAQEGEVVAHQPFEEVLDLGFFFAVDGERAGVDTGQQVLDLGFHRFEIGHGHAYFAQHLLKLFAQHVQFGGVGAAVDLQVHQRFLQDAFALGALGQDFQQLALAATTHAEHGGLQGMDAVATAVQFGAYRIDQKRQVMVQHFDRSVGRLPAMTFVIGVVDPHLRLGVIKALKQAPGRQGATGQVGKATLGQFVQGNDAEELFSEQRHLWQCLFTEVLRQCRLQLMLEVGLAGCGEERHLWYSAWACY</sequence>